<feature type="compositionally biased region" description="Low complexity" evidence="1">
    <location>
        <begin position="1163"/>
        <end position="1173"/>
    </location>
</feature>
<sequence>MEGERPSGAYPSRVEVERGSRRRRGRQTGCLDSPVSSTSSVPQPKRERRRHERLQARRGPESEVPLSLPTGVALAASQDASQVSPQTGASRRGQLSSAGPSSVSSRQRSVCAAENRAKDGENGEEKSAASSRKRKIADVALKDTEDVARVTPARRSALVGAASQRRKAAKRAARGEVSARRRCRRNGVEAGGHGAEEDEGEDGEHRDGGAEDRQDSRKRSSGDEGANAAEGDKLLSEDGGEDGLPLLPSGLPSLLSVPRATQRKAGEAVSSSSPCSRKAASVSVGNGEAPGDGAQASPEPDTGRECELTSESGSSGSGSSRRTRSSRRRKQEEMEEGSGGETQAAALESLEEVQSDEPQRQLPRRGLRRRQPALAEKGTDGQGEGELEKSERWLQTADVPELPCQAKKGRRGVSGEEAIDAGPNNQERVKSATHDAPAASRPAPLPSVAARPSAAPCVFSNEPFCSPCVCSPVSLYNSPMAGHAPSPAAGPPSLGFPSPRRSHFFEPVCTGGRGRWRPGADSVSQCTPQTSFRKGDRSRGVGRVQRAGAYESPRSMPNGADPGRSDTGPLEGSRSAGHPPAGRKETLRRRRSPSPCARPANVALSRRGSESSALSGSALIAVTVSSFQHLPPPLSPFKGPPRPGAAEAERRRRRRQRREEVQPEGSLRAEEARGRETSKASAPSGEVRTCAGKPGETVDDFSDDLSSPCLPYSREEEEEKALFPHPRRQALKHACSSARSSLSRLSSSSWRGAFSPSAVGLGPPDVWGASPCASDSNFFDASGRISASFSPFPSSPCSASVLWGSTSPTLLGAGSAGSYFGQSLSLDSSTSSQVSTSSASSSVVFAQPVLVRRGDRGRSRDSFVAGSGDGDSDGSQAPPRRSLQKKGRKHSSTATRTSTGGCVFRPPRLTSRGGRVGGVASVFNPPETGPAAVPTSVSGIGAAGVTTPCPRHFSLLPSLSRSGFLLTGSAIPNSSGAAAALSSQNPSSSAVPRNPLASDNMLLAASWGVSFHRTNARAGGATSGSLLGSTASGATGGAIPQSSPLVRRARRLSEGDAGDIGEDGEAVGTAARPGGGTVPASGGDVRRDRECGVSSGRNLETEEGDEGQREGRRSGDGAESKRKTGVSGLGKKEGKKGNRADPRDKKAANLSVSPKGSREKGRNAAGGRAGVAREAPHSAGKENVASWAGVEA</sequence>
<feature type="compositionally biased region" description="Low complexity" evidence="1">
    <location>
        <begin position="593"/>
        <end position="614"/>
    </location>
</feature>
<dbReference type="RefSeq" id="XP_003882630.1">
    <property type="nucleotide sequence ID" value="XM_003882581.1"/>
</dbReference>
<feature type="compositionally biased region" description="Basic and acidic residues" evidence="1">
    <location>
        <begin position="1106"/>
        <end position="1122"/>
    </location>
</feature>
<reference evidence="3" key="4">
    <citation type="journal article" date="2015" name="PLoS ONE">
        <title>Comprehensive Evaluation of Toxoplasma gondii VEG and Neospora caninum LIV Genomes with Tachyzoite Stage Transcriptome and Proteome Defines Novel Transcript Features.</title>
        <authorList>
            <person name="Ramaprasad A."/>
            <person name="Mourier T."/>
            <person name="Naeem R."/>
            <person name="Malas T.B."/>
            <person name="Moussa E."/>
            <person name="Panigrahi A."/>
            <person name="Vermont S.J."/>
            <person name="Otto T.D."/>
            <person name="Wastling J."/>
            <person name="Pain A."/>
        </authorList>
    </citation>
    <scope>NUCLEOTIDE SEQUENCE</scope>
    <source>
        <strain evidence="3">Liverpool</strain>
    </source>
</reference>
<keyword evidence="4" id="KW-1185">Reference proteome</keyword>
<feature type="compositionally biased region" description="Low complexity" evidence="1">
    <location>
        <begin position="268"/>
        <end position="283"/>
    </location>
</feature>
<evidence type="ECO:0000313" key="2">
    <source>
        <dbReference type="EMBL" id="CBZ52598.1"/>
    </source>
</evidence>
<feature type="region of interest" description="Disordered" evidence="1">
    <location>
        <begin position="1"/>
        <end position="450"/>
    </location>
</feature>
<feature type="compositionally biased region" description="Basic and acidic residues" evidence="1">
    <location>
        <begin position="203"/>
        <end position="222"/>
    </location>
</feature>
<name>F0VFV4_NEOCL</name>
<feature type="compositionally biased region" description="Acidic residues" evidence="1">
    <location>
        <begin position="1056"/>
        <end position="1065"/>
    </location>
</feature>
<dbReference type="OrthoDB" id="10405069at2759"/>
<feature type="region of interest" description="Disordered" evidence="1">
    <location>
        <begin position="480"/>
        <end position="614"/>
    </location>
</feature>
<feature type="compositionally biased region" description="Basic and acidic residues" evidence="1">
    <location>
        <begin position="1130"/>
        <end position="1147"/>
    </location>
</feature>
<dbReference type="Proteomes" id="UP000007494">
    <property type="component" value="Chromosome VIIb"/>
</dbReference>
<dbReference type="EMBL" id="LN714482">
    <property type="protein sequence ID" value="CEL66576.1"/>
    <property type="molecule type" value="Genomic_DNA"/>
</dbReference>
<feature type="compositionally biased region" description="Basic and acidic residues" evidence="1">
    <location>
        <begin position="852"/>
        <end position="861"/>
    </location>
</feature>
<accession>F0VFV4</accession>
<dbReference type="VEuPathDB" id="ToxoDB:NCLIV_023870"/>
<reference evidence="2" key="1">
    <citation type="submission" date="2011-02" db="EMBL/GenBank/DDBJ databases">
        <authorList>
            <person name="Aslett M."/>
        </authorList>
    </citation>
    <scope>NUCLEOTIDE SEQUENCE</scope>
    <source>
        <strain evidence="2">Liverpool</strain>
    </source>
</reference>
<feature type="compositionally biased region" description="Basic residues" evidence="1">
    <location>
        <begin position="882"/>
        <end position="891"/>
    </location>
</feature>
<dbReference type="GeneID" id="13444843"/>
<feature type="compositionally biased region" description="Low complexity" evidence="1">
    <location>
        <begin position="480"/>
        <end position="499"/>
    </location>
</feature>
<feature type="compositionally biased region" description="Low complexity" evidence="1">
    <location>
        <begin position="33"/>
        <end position="42"/>
    </location>
</feature>
<proteinExistence type="predicted"/>
<feature type="compositionally biased region" description="Low complexity" evidence="1">
    <location>
        <begin position="310"/>
        <end position="320"/>
    </location>
</feature>
<evidence type="ECO:0000313" key="3">
    <source>
        <dbReference type="EMBL" id="CEL66576.1"/>
    </source>
</evidence>
<organism evidence="2 4">
    <name type="scientific">Neospora caninum (strain Liverpool)</name>
    <dbReference type="NCBI Taxonomy" id="572307"/>
    <lineage>
        <taxon>Eukaryota</taxon>
        <taxon>Sar</taxon>
        <taxon>Alveolata</taxon>
        <taxon>Apicomplexa</taxon>
        <taxon>Conoidasida</taxon>
        <taxon>Coccidia</taxon>
        <taxon>Eucoccidiorida</taxon>
        <taxon>Eimeriorina</taxon>
        <taxon>Sarcocystidae</taxon>
        <taxon>Neospora</taxon>
    </lineage>
</organism>
<gene>
    <name evidence="3" type="ORF">BN1204_023870</name>
    <name evidence="2" type="ORF">NCLIV_023870</name>
</gene>
<feature type="compositionally biased region" description="Pro residues" evidence="1">
    <location>
        <begin position="630"/>
        <end position="643"/>
    </location>
</feature>
<feature type="region of interest" description="Disordered" evidence="1">
    <location>
        <begin position="1055"/>
        <end position="1192"/>
    </location>
</feature>
<reference evidence="4" key="3">
    <citation type="journal article" date="2012" name="PLoS Pathog.">
        <title>Comparative genomics of the apicomplexan parasites Toxoplasma gondii and Neospora caninum: Coccidia differing in host range and transmission strategy.</title>
        <authorList>
            <person name="Reid A.J."/>
            <person name="Vermont S.J."/>
            <person name="Cotton J.A."/>
            <person name="Harris D."/>
            <person name="Hill-Cawthorne G.A."/>
            <person name="Konen-Waisman S."/>
            <person name="Latham S.M."/>
            <person name="Mourier T."/>
            <person name="Norton R."/>
            <person name="Quail M.A."/>
            <person name="Sanders M."/>
            <person name="Shanmugam D."/>
            <person name="Sohal A."/>
            <person name="Wasmuth J.D."/>
            <person name="Brunk B."/>
            <person name="Grigg M.E."/>
            <person name="Howard J.C."/>
            <person name="Parkinson J."/>
            <person name="Roos D.S."/>
            <person name="Trees A.J."/>
            <person name="Berriman M."/>
            <person name="Pain A."/>
            <person name="Wastling J.M."/>
        </authorList>
    </citation>
    <scope>NUCLEOTIDE SEQUENCE [LARGE SCALE GENOMIC DNA]</scope>
    <source>
        <strain evidence="4">Liverpool</strain>
    </source>
</reference>
<feature type="compositionally biased region" description="Basic and acidic residues" evidence="1">
    <location>
        <begin position="136"/>
        <end position="148"/>
    </location>
</feature>
<reference evidence="2" key="2">
    <citation type="submission" date="2011-03" db="EMBL/GenBank/DDBJ databases">
        <title>Comparative genomics and transcriptomics of Neospora caninum and Toxoplasma gondii.</title>
        <authorList>
            <person name="Reid A.J."/>
            <person name="Sohal A."/>
            <person name="Harris D."/>
            <person name="Quail M."/>
            <person name="Sanders M."/>
            <person name="Berriman M."/>
            <person name="Wastling J.M."/>
            <person name="Pain A."/>
        </authorList>
    </citation>
    <scope>NUCLEOTIDE SEQUENCE</scope>
    <source>
        <strain evidence="2">Liverpool</strain>
    </source>
</reference>
<feature type="compositionally biased region" description="Polar residues" evidence="1">
    <location>
        <begin position="78"/>
        <end position="108"/>
    </location>
</feature>
<feature type="compositionally biased region" description="Low complexity" evidence="1">
    <location>
        <begin position="243"/>
        <end position="255"/>
    </location>
</feature>
<evidence type="ECO:0000313" key="4">
    <source>
        <dbReference type="Proteomes" id="UP000007494"/>
    </source>
</evidence>
<dbReference type="EMBL" id="FR823389">
    <property type="protein sequence ID" value="CBZ52598.1"/>
    <property type="molecule type" value="Genomic_DNA"/>
</dbReference>
<dbReference type="OMA" id="WGASPCA"/>
<dbReference type="eggNOG" id="ENOG502QZRJ">
    <property type="taxonomic scope" value="Eukaryota"/>
</dbReference>
<feature type="region of interest" description="Disordered" evidence="1">
    <location>
        <begin position="849"/>
        <end position="910"/>
    </location>
</feature>
<feature type="compositionally biased region" description="Basic residues" evidence="1">
    <location>
        <begin position="362"/>
        <end position="371"/>
    </location>
</feature>
<feature type="region of interest" description="Disordered" evidence="1">
    <location>
        <begin position="628"/>
        <end position="710"/>
    </location>
</feature>
<dbReference type="AlphaFoldDB" id="F0VFV4"/>
<feature type="compositionally biased region" description="Low complexity" evidence="1">
    <location>
        <begin position="436"/>
        <end position="450"/>
    </location>
</feature>
<protein>
    <submittedName>
        <fullName evidence="2">Uncharacterized protein</fullName>
    </submittedName>
</protein>
<feature type="compositionally biased region" description="Basic and acidic residues" evidence="1">
    <location>
        <begin position="115"/>
        <end position="127"/>
    </location>
</feature>
<dbReference type="InParanoid" id="F0VFV4"/>
<evidence type="ECO:0000256" key="1">
    <source>
        <dbReference type="SAM" id="MobiDB-lite"/>
    </source>
</evidence>
<feature type="compositionally biased region" description="Polar residues" evidence="1">
    <location>
        <begin position="522"/>
        <end position="532"/>
    </location>
</feature>
<feature type="compositionally biased region" description="Basic and acidic residues" evidence="1">
    <location>
        <begin position="657"/>
        <end position="678"/>
    </location>
</feature>